<dbReference type="Pfam" id="PF01852">
    <property type="entry name" value="START"/>
    <property type="match status" value="1"/>
</dbReference>
<evidence type="ECO:0000313" key="2">
    <source>
        <dbReference type="EMBL" id="KWX13595.1"/>
    </source>
</evidence>
<dbReference type="OrthoDB" id="10251678at2759"/>
<name>A0A132NU60_GIAIN</name>
<dbReference type="SUPFAM" id="SSF55961">
    <property type="entry name" value="Bet v1-like"/>
    <property type="match status" value="1"/>
</dbReference>
<comment type="caution">
    <text evidence="2">The sequence shown here is derived from an EMBL/GenBank/DDBJ whole genome shotgun (WGS) entry which is preliminary data.</text>
</comment>
<feature type="domain" description="START" evidence="1">
    <location>
        <begin position="136"/>
        <end position="243"/>
    </location>
</feature>
<dbReference type="EMBL" id="JXTI01000063">
    <property type="protein sequence ID" value="KWX13595.1"/>
    <property type="molecule type" value="Genomic_DNA"/>
</dbReference>
<dbReference type="VEuPathDB" id="GiardiaDB:QR46_2414"/>
<dbReference type="Proteomes" id="UP000070089">
    <property type="component" value="Unassembled WGS sequence"/>
</dbReference>
<sequence>MPITEAAIPPEVWEKIRALSSVSLSKATGLIEGASWKDPKMDEGMSVTTAVVEGSKNHALKATMEIPYPVQCCFGALVAMNINIDEGNSQALRKSTLFRRETLESSADAEAKKTYAGYIQQKTAQDFPEIKEISSVSQFVTTSPAAIVAHREFLTVLNFRELPRVDGKRRILYSFMSPELPELLAFYPEATKQEGWVRGVIHISAFLFEETAPGSGRTAATFVCHSDPMGKVPAMIANSVIVNQAKSLLSIIKVIETGQVQK</sequence>
<reference evidence="2 3" key="1">
    <citation type="journal article" date="2015" name="Mol. Biochem. Parasitol.">
        <title>Identification of polymorphic genes for use in assemblage B genotyping assays through comparative genomics of multiple assemblage B Giardia duodenalis isolates.</title>
        <authorList>
            <person name="Wielinga C."/>
            <person name="Thompson R.C."/>
            <person name="Monis P."/>
            <person name="Ryan U."/>
        </authorList>
    </citation>
    <scope>NUCLEOTIDE SEQUENCE [LARGE SCALE GENOMIC DNA]</scope>
    <source>
        <strain evidence="2 3">BAH15c1</strain>
    </source>
</reference>
<dbReference type="InterPro" id="IPR023393">
    <property type="entry name" value="START-like_dom_sf"/>
</dbReference>
<protein>
    <recommendedName>
        <fullName evidence="1">START domain-containing protein</fullName>
    </recommendedName>
</protein>
<dbReference type="InterPro" id="IPR002913">
    <property type="entry name" value="START_lipid-bd_dom"/>
</dbReference>
<dbReference type="AlphaFoldDB" id="A0A132NU60"/>
<accession>A0A132NU60</accession>
<gene>
    <name evidence="2" type="ORF">QR46_2414</name>
</gene>
<dbReference type="Gene3D" id="3.30.530.20">
    <property type="match status" value="1"/>
</dbReference>
<organism evidence="2 3">
    <name type="scientific">Giardia duodenalis assemblage B</name>
    <dbReference type="NCBI Taxonomy" id="1394984"/>
    <lineage>
        <taxon>Eukaryota</taxon>
        <taxon>Metamonada</taxon>
        <taxon>Diplomonadida</taxon>
        <taxon>Hexamitidae</taxon>
        <taxon>Giardiinae</taxon>
        <taxon>Giardia</taxon>
    </lineage>
</organism>
<evidence type="ECO:0000313" key="3">
    <source>
        <dbReference type="Proteomes" id="UP000070089"/>
    </source>
</evidence>
<dbReference type="GO" id="GO:0008289">
    <property type="term" value="F:lipid binding"/>
    <property type="evidence" value="ECO:0007669"/>
    <property type="project" value="InterPro"/>
</dbReference>
<proteinExistence type="predicted"/>
<evidence type="ECO:0000259" key="1">
    <source>
        <dbReference type="Pfam" id="PF01852"/>
    </source>
</evidence>